<dbReference type="Gene3D" id="3.30.465.10">
    <property type="match status" value="1"/>
</dbReference>
<name>A0A6N2SKT8_9FIRM</name>
<keyword evidence="1" id="KW-0285">Flavoprotein</keyword>
<evidence type="ECO:0000256" key="3">
    <source>
        <dbReference type="ARBA" id="ARBA00023002"/>
    </source>
</evidence>
<dbReference type="InterPro" id="IPR051312">
    <property type="entry name" value="Diverse_Substr_Oxidored"/>
</dbReference>
<dbReference type="NCBIfam" id="NF007427">
    <property type="entry name" value="PRK09971.1"/>
    <property type="match status" value="1"/>
</dbReference>
<dbReference type="FunFam" id="3.30.465.10:FF:000017">
    <property type="entry name" value="Xanthine dehydrogenase, FAD binding subunit"/>
    <property type="match status" value="1"/>
</dbReference>
<dbReference type="InterPro" id="IPR002346">
    <property type="entry name" value="Mopterin_DH_FAD-bd"/>
</dbReference>
<dbReference type="InterPro" id="IPR005107">
    <property type="entry name" value="CO_DH_flav_C"/>
</dbReference>
<protein>
    <submittedName>
        <fullName evidence="5">Carbon monoxide dehydrogenase medium chain</fullName>
        <ecNumber evidence="5">1.2.99.2</ecNumber>
    </submittedName>
</protein>
<dbReference type="PANTHER" id="PTHR42659:SF9">
    <property type="entry name" value="XANTHINE DEHYDROGENASE FAD-BINDING SUBUNIT XDHB-RELATED"/>
    <property type="match status" value="1"/>
</dbReference>
<reference evidence="5" key="1">
    <citation type="submission" date="2019-11" db="EMBL/GenBank/DDBJ databases">
        <authorList>
            <person name="Feng L."/>
        </authorList>
    </citation>
    <scope>NUCLEOTIDE SEQUENCE</scope>
    <source>
        <strain evidence="5">AvaginalisLFYP127</strain>
    </source>
</reference>
<dbReference type="GO" id="GO:0004854">
    <property type="term" value="F:xanthine dehydrogenase activity"/>
    <property type="evidence" value="ECO:0007669"/>
    <property type="project" value="InterPro"/>
</dbReference>
<dbReference type="SUPFAM" id="SSF56176">
    <property type="entry name" value="FAD-binding/transporter-associated domain-like"/>
    <property type="match status" value="1"/>
</dbReference>
<organism evidence="5">
    <name type="scientific">Anaerococcus vaginalis</name>
    <dbReference type="NCBI Taxonomy" id="33037"/>
    <lineage>
        <taxon>Bacteria</taxon>
        <taxon>Bacillati</taxon>
        <taxon>Bacillota</taxon>
        <taxon>Tissierellia</taxon>
        <taxon>Tissierellales</taxon>
        <taxon>Peptoniphilaceae</taxon>
        <taxon>Anaerococcus</taxon>
    </lineage>
</organism>
<dbReference type="Gene3D" id="3.30.43.10">
    <property type="entry name" value="Uridine Diphospho-n-acetylenolpyruvylglucosamine Reductase, domain 2"/>
    <property type="match status" value="1"/>
</dbReference>
<keyword evidence="2" id="KW-0274">FAD</keyword>
<dbReference type="PROSITE" id="PS51387">
    <property type="entry name" value="FAD_PCMH"/>
    <property type="match status" value="1"/>
</dbReference>
<dbReference type="PANTHER" id="PTHR42659">
    <property type="entry name" value="XANTHINE DEHYDROGENASE SUBUNIT C-RELATED"/>
    <property type="match status" value="1"/>
</dbReference>
<dbReference type="InterPro" id="IPR016166">
    <property type="entry name" value="FAD-bd_PCMH"/>
</dbReference>
<dbReference type="InterPro" id="IPR016169">
    <property type="entry name" value="FAD-bd_PCMH_sub2"/>
</dbReference>
<dbReference type="GO" id="GO:0002197">
    <property type="term" value="C:xanthine dehydrogenase complex"/>
    <property type="evidence" value="ECO:0007669"/>
    <property type="project" value="InterPro"/>
</dbReference>
<proteinExistence type="predicted"/>
<dbReference type="EMBL" id="CACRSW010000012">
    <property type="protein sequence ID" value="VYS93679.1"/>
    <property type="molecule type" value="Genomic_DNA"/>
</dbReference>
<accession>A0A6N2SKT8</accession>
<dbReference type="NCBIfam" id="NF043083">
    <property type="entry name" value="XdhB_XDHase"/>
    <property type="match status" value="1"/>
</dbReference>
<sequence>MYDVKRIYEAYTIDEAIQLKKEHPEARYIAGGSDVLVKIREGKMAGLELISLYLIDELRGVSMEEDGTIRIGSLTSFTHITNDPIIQKYINTLGEAVDTAGGPQLRNIATIGGNICNAAPSADSCTTVMAYDAIIELKGENGYREVPVKDFYIKYATVDIRETEIVTAIKIKKESYENHYGHYFKYAMRNAMDIATSTASANVKFDENNKVEEVRISYGVAAAIPVRAFEAEKTLLGRELTDNNINVFAKKALDELSPRDSWRASKALRTQILYEITTRCLKEIRKKHEEGLNA</sequence>
<evidence type="ECO:0000256" key="2">
    <source>
        <dbReference type="ARBA" id="ARBA00022827"/>
    </source>
</evidence>
<dbReference type="AlphaFoldDB" id="A0A6N2SKT8"/>
<dbReference type="Pfam" id="PF00941">
    <property type="entry name" value="FAD_binding_5"/>
    <property type="match status" value="1"/>
</dbReference>
<dbReference type="RefSeq" id="WP_070738642.1">
    <property type="nucleotide sequence ID" value="NZ_CACRSW010000012.1"/>
</dbReference>
<evidence type="ECO:0000259" key="4">
    <source>
        <dbReference type="PROSITE" id="PS51387"/>
    </source>
</evidence>
<dbReference type="Gene3D" id="3.30.390.50">
    <property type="entry name" value="CO dehydrogenase flavoprotein, C-terminal domain"/>
    <property type="match status" value="1"/>
</dbReference>
<dbReference type="SUPFAM" id="SSF55447">
    <property type="entry name" value="CO dehydrogenase flavoprotein C-terminal domain-like"/>
    <property type="match status" value="1"/>
</dbReference>
<dbReference type="SMART" id="SM01092">
    <property type="entry name" value="CO_deh_flav_C"/>
    <property type="match status" value="1"/>
</dbReference>
<dbReference type="InterPro" id="IPR036683">
    <property type="entry name" value="CO_DH_flav_C_dom_sf"/>
</dbReference>
<gene>
    <name evidence="5" type="primary">cutM</name>
    <name evidence="5" type="ORF">AVLFYP127_00288</name>
</gene>
<evidence type="ECO:0000256" key="1">
    <source>
        <dbReference type="ARBA" id="ARBA00022630"/>
    </source>
</evidence>
<dbReference type="InterPro" id="IPR050031">
    <property type="entry name" value="XdhB_XDHase"/>
</dbReference>
<dbReference type="InterPro" id="IPR016167">
    <property type="entry name" value="FAD-bd_PCMH_sub1"/>
</dbReference>
<dbReference type="Pfam" id="PF03450">
    <property type="entry name" value="CO_deh_flav_C"/>
    <property type="match status" value="1"/>
</dbReference>
<feature type="domain" description="FAD-binding PCMH-type" evidence="4">
    <location>
        <begin position="1"/>
        <end position="176"/>
    </location>
</feature>
<dbReference type="InterPro" id="IPR036318">
    <property type="entry name" value="FAD-bd_PCMH-like_sf"/>
</dbReference>
<keyword evidence="3 5" id="KW-0560">Oxidoreductase</keyword>
<dbReference type="GO" id="GO:0071949">
    <property type="term" value="F:FAD binding"/>
    <property type="evidence" value="ECO:0007669"/>
    <property type="project" value="InterPro"/>
</dbReference>
<dbReference type="EC" id="1.2.99.2" evidence="5"/>
<evidence type="ECO:0000313" key="5">
    <source>
        <dbReference type="EMBL" id="VYS93679.1"/>
    </source>
</evidence>